<dbReference type="HAMAP" id="MF_00379">
    <property type="entry name" value="GTPase_MnmE"/>
    <property type="match status" value="1"/>
</dbReference>
<dbReference type="GO" id="GO:0003924">
    <property type="term" value="F:GTPase activity"/>
    <property type="evidence" value="ECO:0007669"/>
    <property type="project" value="UniProtKB-UniRule"/>
</dbReference>
<dbReference type="InterPro" id="IPR006073">
    <property type="entry name" value="GTP-bd"/>
</dbReference>
<dbReference type="GO" id="GO:0046872">
    <property type="term" value="F:metal ion binding"/>
    <property type="evidence" value="ECO:0007669"/>
    <property type="project" value="UniProtKB-KW"/>
</dbReference>
<dbReference type="InterPro" id="IPR027417">
    <property type="entry name" value="P-loop_NTPase"/>
</dbReference>
<feature type="binding site" evidence="10">
    <location>
        <position position="124"/>
    </location>
    <ligand>
        <name>(6S)-5-formyl-5,6,7,8-tetrahydrofolate</name>
        <dbReference type="ChEBI" id="CHEBI:57457"/>
    </ligand>
</feature>
<dbReference type="InterPro" id="IPR018948">
    <property type="entry name" value="GTP-bd_TrmE_N"/>
</dbReference>
<accession>A0A9D1PDA1</accession>
<dbReference type="NCBIfam" id="TIGR00231">
    <property type="entry name" value="small_GTP"/>
    <property type="match status" value="1"/>
</dbReference>
<feature type="binding site" evidence="10">
    <location>
        <position position="234"/>
    </location>
    <ligand>
        <name>Mg(2+)</name>
        <dbReference type="ChEBI" id="CHEBI:18420"/>
    </ligand>
</feature>
<dbReference type="EMBL" id="DXIQ01000038">
    <property type="protein sequence ID" value="HIV38605.1"/>
    <property type="molecule type" value="Genomic_DNA"/>
</dbReference>
<dbReference type="Gene3D" id="3.40.50.300">
    <property type="entry name" value="P-loop containing nucleotide triphosphate hydrolases"/>
    <property type="match status" value="1"/>
</dbReference>
<comment type="similarity">
    <text evidence="1 10 11">Belongs to the TRAFAC class TrmE-Era-EngA-EngB-Septin-like GTPase superfamily. TrmE GTPase family.</text>
</comment>
<comment type="caution">
    <text evidence="13">The sequence shown here is derived from an EMBL/GenBank/DDBJ whole genome shotgun (WGS) entry which is preliminary data.</text>
</comment>
<comment type="function">
    <text evidence="10">Exhibits a very high intrinsic GTPase hydrolysis rate. Involved in the addition of a carboxymethylaminomethyl (cmnm) group at the wobble position (U34) of certain tRNAs, forming tRNA-cmnm(5)s(2)U34.</text>
</comment>
<dbReference type="PANTHER" id="PTHR42714">
    <property type="entry name" value="TRNA MODIFICATION GTPASE GTPBP3"/>
    <property type="match status" value="1"/>
</dbReference>
<dbReference type="InterPro" id="IPR005225">
    <property type="entry name" value="Small_GTP-bd"/>
</dbReference>
<proteinExistence type="inferred from homology"/>
<organism evidence="13 14">
    <name type="scientific">Candidatus Blautia stercorigallinarum</name>
    <dbReference type="NCBI Taxonomy" id="2838501"/>
    <lineage>
        <taxon>Bacteria</taxon>
        <taxon>Bacillati</taxon>
        <taxon>Bacillota</taxon>
        <taxon>Clostridia</taxon>
        <taxon>Lachnospirales</taxon>
        <taxon>Lachnospiraceae</taxon>
        <taxon>Blautia</taxon>
    </lineage>
</organism>
<dbReference type="GO" id="GO:0005829">
    <property type="term" value="C:cytosol"/>
    <property type="evidence" value="ECO:0007669"/>
    <property type="project" value="TreeGrafter"/>
</dbReference>
<dbReference type="GO" id="GO:0030488">
    <property type="term" value="P:tRNA methylation"/>
    <property type="evidence" value="ECO:0007669"/>
    <property type="project" value="TreeGrafter"/>
</dbReference>
<evidence type="ECO:0000256" key="10">
    <source>
        <dbReference type="HAMAP-Rule" id="MF_00379"/>
    </source>
</evidence>
<comment type="subunit">
    <text evidence="10">Homodimer. Heterotetramer of two MnmE and two MnmG subunits.</text>
</comment>
<dbReference type="Gene3D" id="1.20.120.430">
    <property type="entry name" value="tRNA modification GTPase MnmE domain 2"/>
    <property type="match status" value="1"/>
</dbReference>
<dbReference type="GO" id="GO:0002098">
    <property type="term" value="P:tRNA wobble uridine modification"/>
    <property type="evidence" value="ECO:0007669"/>
    <property type="project" value="TreeGrafter"/>
</dbReference>
<keyword evidence="9 10" id="KW-0342">GTP-binding</keyword>
<feature type="binding site" evidence="10">
    <location>
        <position position="230"/>
    </location>
    <ligand>
        <name>K(+)</name>
        <dbReference type="ChEBI" id="CHEBI:29103"/>
    </ligand>
</feature>
<feature type="binding site" evidence="10">
    <location>
        <position position="85"/>
    </location>
    <ligand>
        <name>(6S)-5-formyl-5,6,7,8-tetrahydrofolate</name>
        <dbReference type="ChEBI" id="CHEBI:57457"/>
    </ligand>
</feature>
<keyword evidence="3 10" id="KW-0819">tRNA processing</keyword>
<dbReference type="GO" id="GO:0042802">
    <property type="term" value="F:identical protein binding"/>
    <property type="evidence" value="ECO:0007669"/>
    <property type="project" value="UniProtKB-ARBA"/>
</dbReference>
<comment type="caution">
    <text evidence="10">Lacks conserved residue(s) required for the propagation of feature annotation.</text>
</comment>
<dbReference type="FunFam" id="3.40.50.300:FF:000494">
    <property type="entry name" value="tRNA modification GTPase MnmE"/>
    <property type="match status" value="1"/>
</dbReference>
<dbReference type="NCBIfam" id="NF003661">
    <property type="entry name" value="PRK05291.1-3"/>
    <property type="match status" value="1"/>
</dbReference>
<dbReference type="Gene3D" id="3.30.1360.120">
    <property type="entry name" value="Probable tRNA modification gtpase trme, domain 1"/>
    <property type="match status" value="1"/>
</dbReference>
<dbReference type="InterPro" id="IPR027368">
    <property type="entry name" value="MnmE_dom2"/>
</dbReference>
<keyword evidence="2 10" id="KW-0963">Cytoplasm</keyword>
<evidence type="ECO:0000313" key="13">
    <source>
        <dbReference type="EMBL" id="HIV38605.1"/>
    </source>
</evidence>
<comment type="cofactor">
    <cofactor evidence="10">
        <name>K(+)</name>
        <dbReference type="ChEBI" id="CHEBI:29103"/>
    </cofactor>
    <text evidence="10">Binds 1 potassium ion per subunit.</text>
</comment>
<dbReference type="Pfam" id="PF12631">
    <property type="entry name" value="MnmE_helical"/>
    <property type="match status" value="1"/>
</dbReference>
<evidence type="ECO:0000256" key="11">
    <source>
        <dbReference type="RuleBase" id="RU003313"/>
    </source>
</evidence>
<feature type="binding site" evidence="10">
    <location>
        <position position="457"/>
    </location>
    <ligand>
        <name>(6S)-5-formyl-5,6,7,8-tetrahydrofolate</name>
        <dbReference type="ChEBI" id="CHEBI:57457"/>
    </ligand>
</feature>
<dbReference type="InterPro" id="IPR025867">
    <property type="entry name" value="MnmE_helical"/>
</dbReference>
<feature type="binding site" evidence="10">
    <location>
        <begin position="274"/>
        <end position="277"/>
    </location>
    <ligand>
        <name>GTP</name>
        <dbReference type="ChEBI" id="CHEBI:37565"/>
    </ligand>
</feature>
<dbReference type="AlphaFoldDB" id="A0A9D1PDA1"/>
<dbReference type="NCBIfam" id="TIGR00450">
    <property type="entry name" value="mnmE_trmE_thdF"/>
    <property type="match status" value="1"/>
</dbReference>
<evidence type="ECO:0000256" key="6">
    <source>
        <dbReference type="ARBA" id="ARBA00022801"/>
    </source>
</evidence>
<evidence type="ECO:0000259" key="12">
    <source>
        <dbReference type="PROSITE" id="PS51709"/>
    </source>
</evidence>
<keyword evidence="4 10" id="KW-0479">Metal-binding</keyword>
<dbReference type="PRINTS" id="PR00326">
    <property type="entry name" value="GTP1OBG"/>
</dbReference>
<dbReference type="InterPro" id="IPR027266">
    <property type="entry name" value="TrmE/GcvT-like"/>
</dbReference>
<feature type="binding site" evidence="10">
    <location>
        <position position="251"/>
    </location>
    <ligand>
        <name>K(+)</name>
        <dbReference type="ChEBI" id="CHEBI:29103"/>
    </ligand>
</feature>
<feature type="binding site" evidence="10">
    <location>
        <begin position="230"/>
        <end position="235"/>
    </location>
    <ligand>
        <name>GTP</name>
        <dbReference type="ChEBI" id="CHEBI:37565"/>
    </ligand>
</feature>
<dbReference type="CDD" id="cd14858">
    <property type="entry name" value="TrmE_N"/>
    <property type="match status" value="1"/>
</dbReference>
<dbReference type="InterPro" id="IPR031168">
    <property type="entry name" value="G_TrmE"/>
</dbReference>
<feature type="binding site" evidence="10">
    <location>
        <position position="254"/>
    </location>
    <ligand>
        <name>K(+)</name>
        <dbReference type="ChEBI" id="CHEBI:29103"/>
    </ligand>
</feature>
<evidence type="ECO:0000256" key="4">
    <source>
        <dbReference type="ARBA" id="ARBA00022723"/>
    </source>
</evidence>
<feature type="domain" description="TrmE-type G" evidence="12">
    <location>
        <begin position="220"/>
        <end position="378"/>
    </location>
</feature>
<evidence type="ECO:0000256" key="1">
    <source>
        <dbReference type="ARBA" id="ARBA00011043"/>
    </source>
</evidence>
<feature type="binding site" evidence="10">
    <location>
        <position position="249"/>
    </location>
    <ligand>
        <name>K(+)</name>
        <dbReference type="ChEBI" id="CHEBI:29103"/>
    </ligand>
</feature>
<evidence type="ECO:0000256" key="2">
    <source>
        <dbReference type="ARBA" id="ARBA00022490"/>
    </source>
</evidence>
<dbReference type="PROSITE" id="PS51709">
    <property type="entry name" value="G_TRME"/>
    <property type="match status" value="1"/>
</dbReference>
<dbReference type="GO" id="GO:0005525">
    <property type="term" value="F:GTP binding"/>
    <property type="evidence" value="ECO:0007669"/>
    <property type="project" value="UniProtKB-UniRule"/>
</dbReference>
<feature type="binding site" evidence="10">
    <location>
        <position position="255"/>
    </location>
    <ligand>
        <name>Mg(2+)</name>
        <dbReference type="ChEBI" id="CHEBI:18420"/>
    </ligand>
</feature>
<reference evidence="13" key="2">
    <citation type="submission" date="2021-04" db="EMBL/GenBank/DDBJ databases">
        <authorList>
            <person name="Gilroy R."/>
        </authorList>
    </citation>
    <scope>NUCLEOTIDE SEQUENCE</scope>
    <source>
        <strain evidence="13">CHK195-9823</strain>
    </source>
</reference>
<dbReference type="SUPFAM" id="SSF52540">
    <property type="entry name" value="P-loop containing nucleoside triphosphate hydrolases"/>
    <property type="match status" value="1"/>
</dbReference>
<evidence type="ECO:0000256" key="8">
    <source>
        <dbReference type="ARBA" id="ARBA00022958"/>
    </source>
</evidence>
<evidence type="ECO:0000313" key="14">
    <source>
        <dbReference type="Proteomes" id="UP000886814"/>
    </source>
</evidence>
<evidence type="ECO:0000256" key="3">
    <source>
        <dbReference type="ARBA" id="ARBA00022694"/>
    </source>
</evidence>
<protein>
    <recommendedName>
        <fullName evidence="10">tRNA modification GTPase MnmE</fullName>
        <ecNumber evidence="10">3.6.-.-</ecNumber>
    </recommendedName>
</protein>
<comment type="subcellular location">
    <subcellularLocation>
        <location evidence="10">Cytoplasm</location>
    </subcellularLocation>
</comment>
<evidence type="ECO:0000256" key="9">
    <source>
        <dbReference type="ARBA" id="ARBA00023134"/>
    </source>
</evidence>
<feature type="binding site" evidence="10">
    <location>
        <position position="21"/>
    </location>
    <ligand>
        <name>(6S)-5-formyl-5,6,7,8-tetrahydrofolate</name>
        <dbReference type="ChEBI" id="CHEBI:57457"/>
    </ligand>
</feature>
<dbReference type="PANTHER" id="PTHR42714:SF2">
    <property type="entry name" value="TRNA MODIFICATION GTPASE GTPBP3, MITOCHONDRIAL"/>
    <property type="match status" value="1"/>
</dbReference>
<evidence type="ECO:0000256" key="7">
    <source>
        <dbReference type="ARBA" id="ARBA00022842"/>
    </source>
</evidence>
<keyword evidence="8 10" id="KW-0630">Potassium</keyword>
<keyword evidence="7 10" id="KW-0460">Magnesium</keyword>
<sequence>MAETIAAIATALSASGIGIIRISGPESRAIAGRIYRSKGGKKDIRKVPSHTINYGFIQDGEETIDEVLVMVMDGPRSYTGEDTVEIDCHGGVLAMRKILDTVIKYGARPAQPGEFTKRAFLNGRIDLSQAEAVIDVINAKNEYALKSSVSQLKGNIQKAIREIREAIIYQIAYIESALDDPEHISIDGYGETLYKEVKKQEEKIDRLLLSVKEGKLVKEGIKTVIVGKPNAGKSSLLNTLLGEERAIVTDIAGTTRDILEETILLHGISLRIIDTAGIRDTEDVVEKIGVEKAIDSAKDADLVLFVVDSSIPLDENDREIMELLKDKKAIVILNKADLEQVVTEGELQEITAHPVVSVSAKEEQGIDLLEDQIKELFFQGDLAFNDEIYITNARHKAALEEARKSLEMVENSIEMQMPEDFFSIDLMNAYEALGSIIGEAVGEDLVNEIFSKFCTGK</sequence>
<dbReference type="CDD" id="cd04164">
    <property type="entry name" value="trmE"/>
    <property type="match status" value="1"/>
</dbReference>
<dbReference type="FunFam" id="3.30.1360.120:FF:000003">
    <property type="entry name" value="tRNA modification GTPase MnmE"/>
    <property type="match status" value="1"/>
</dbReference>
<feature type="binding site" evidence="10">
    <location>
        <begin position="334"/>
        <end position="337"/>
    </location>
    <ligand>
        <name>GTP</name>
        <dbReference type="ChEBI" id="CHEBI:37565"/>
    </ligand>
</feature>
<dbReference type="InterPro" id="IPR004520">
    <property type="entry name" value="GTPase_MnmE"/>
</dbReference>
<name>A0A9D1PDA1_9FIRM</name>
<dbReference type="Pfam" id="PF10396">
    <property type="entry name" value="TrmE_N"/>
    <property type="match status" value="1"/>
</dbReference>
<dbReference type="Proteomes" id="UP000886814">
    <property type="component" value="Unassembled WGS sequence"/>
</dbReference>
<reference evidence="13" key="1">
    <citation type="journal article" date="2021" name="PeerJ">
        <title>Extensive microbial diversity within the chicken gut microbiome revealed by metagenomics and culture.</title>
        <authorList>
            <person name="Gilroy R."/>
            <person name="Ravi A."/>
            <person name="Getino M."/>
            <person name="Pursley I."/>
            <person name="Horton D.L."/>
            <person name="Alikhan N.F."/>
            <person name="Baker D."/>
            <person name="Gharbi K."/>
            <person name="Hall N."/>
            <person name="Watson M."/>
            <person name="Adriaenssens E.M."/>
            <person name="Foster-Nyarko E."/>
            <person name="Jarju S."/>
            <person name="Secka A."/>
            <person name="Antonio M."/>
            <person name="Oren A."/>
            <person name="Chaudhuri R.R."/>
            <person name="La Ragione R."/>
            <person name="Hildebrand F."/>
            <person name="Pallen M.J."/>
        </authorList>
    </citation>
    <scope>NUCLEOTIDE SEQUENCE</scope>
    <source>
        <strain evidence="13">CHK195-9823</strain>
    </source>
</reference>
<evidence type="ECO:0000256" key="5">
    <source>
        <dbReference type="ARBA" id="ARBA00022741"/>
    </source>
</evidence>
<dbReference type="Pfam" id="PF01926">
    <property type="entry name" value="MMR_HSR1"/>
    <property type="match status" value="1"/>
</dbReference>
<gene>
    <name evidence="10 13" type="primary">mnmE</name>
    <name evidence="10" type="synonym">trmE</name>
    <name evidence="13" type="ORF">H9747_06335</name>
</gene>
<keyword evidence="6 10" id="KW-0378">Hydrolase</keyword>
<dbReference type="EC" id="3.6.-.-" evidence="10"/>
<keyword evidence="5 10" id="KW-0547">Nucleotide-binding</keyword>
<feature type="binding site" evidence="10">
    <location>
        <begin position="249"/>
        <end position="255"/>
    </location>
    <ligand>
        <name>GTP</name>
        <dbReference type="ChEBI" id="CHEBI:37565"/>
    </ligand>
</feature>